<dbReference type="CDD" id="cd00112">
    <property type="entry name" value="LDLa"/>
    <property type="match status" value="1"/>
</dbReference>
<dbReference type="SMART" id="SM00192">
    <property type="entry name" value="LDLa"/>
    <property type="match status" value="1"/>
</dbReference>
<feature type="non-terminal residue" evidence="5">
    <location>
        <position position="1"/>
    </location>
</feature>
<feature type="domain" description="Ig-like" evidence="4">
    <location>
        <begin position="47"/>
        <end position="139"/>
    </location>
</feature>
<dbReference type="Pfam" id="PF00057">
    <property type="entry name" value="Ldl_recept_a"/>
    <property type="match status" value="1"/>
</dbReference>
<sequence>TRSLDPRCNSTHFRCTSGNFQYIPYSYWCDGTLDCAGGEDERDCARPAIIDQGRVEEHRVRPGSTLVLECEASGVPPPMIIWRFNWGCLPDLDRMRTEVVPSSRGCRGSRSRLTIHNVRSGDDGIYNCEALVAGHRAMSQDYLVLLNDRCHLPIEPGPGMALLPMYAFDGNNCVPFNYGGLEGNANRFFTEAECLRVCSGQNRRQTARPRPEQPRLNDDKCSLPILSGYGSAYYRKYAFNGQRCVPFTYTGAGGNANNFYTEAECRRECEDKVATVATQTTLPTAPRPNTVDKCSLPIVSGYGTAYYRKYAFNGQRCVPFTYTGAGGNANNFYTEAECWRECESKAVN</sequence>
<dbReference type="InterPro" id="IPR050098">
    <property type="entry name" value="TFPI/VKTCI-like"/>
</dbReference>
<dbReference type="PROSITE" id="PS50068">
    <property type="entry name" value="LDLRA_2"/>
    <property type="match status" value="1"/>
</dbReference>
<dbReference type="InterPro" id="IPR003598">
    <property type="entry name" value="Ig_sub2"/>
</dbReference>
<evidence type="ECO:0000259" key="4">
    <source>
        <dbReference type="PROSITE" id="PS50835"/>
    </source>
</evidence>
<feature type="domain" description="BPTI/Kunitz inhibitor" evidence="3">
    <location>
        <begin position="294"/>
        <end position="342"/>
    </location>
</feature>
<organism evidence="5 6">
    <name type="scientific">Opisthorchis viverrini</name>
    <name type="common">Southeast Asian liver fluke</name>
    <dbReference type="NCBI Taxonomy" id="6198"/>
    <lineage>
        <taxon>Eukaryota</taxon>
        <taxon>Metazoa</taxon>
        <taxon>Spiralia</taxon>
        <taxon>Lophotrochozoa</taxon>
        <taxon>Platyhelminthes</taxon>
        <taxon>Trematoda</taxon>
        <taxon>Digenea</taxon>
        <taxon>Opisthorchiida</taxon>
        <taxon>Opisthorchiata</taxon>
        <taxon>Opisthorchiidae</taxon>
        <taxon>Opisthorchis</taxon>
    </lineage>
</organism>
<dbReference type="PRINTS" id="PR00759">
    <property type="entry name" value="BASICPTASE"/>
</dbReference>
<dbReference type="CDD" id="cd22593">
    <property type="entry name" value="Kunitz_conkunitzin"/>
    <property type="match status" value="2"/>
</dbReference>
<accession>A0A1S8WUM1</accession>
<reference evidence="5 6" key="1">
    <citation type="submission" date="2015-03" db="EMBL/GenBank/DDBJ databases">
        <title>Draft genome of the nematode, Opisthorchis viverrini.</title>
        <authorList>
            <person name="Mitreva M."/>
        </authorList>
    </citation>
    <scope>NUCLEOTIDE SEQUENCE [LARGE SCALE GENOMIC DNA]</scope>
    <source>
        <strain evidence="5">Khon Kaen</strain>
    </source>
</reference>
<dbReference type="AlphaFoldDB" id="A0A1S8WUM1"/>
<dbReference type="SMART" id="SM00408">
    <property type="entry name" value="IGc2"/>
    <property type="match status" value="1"/>
</dbReference>
<keyword evidence="6" id="KW-1185">Reference proteome</keyword>
<feature type="domain" description="BPTI/Kunitz inhibitor" evidence="3">
    <location>
        <begin position="150"/>
        <end position="198"/>
    </location>
</feature>
<dbReference type="InterPro" id="IPR036179">
    <property type="entry name" value="Ig-like_dom_sf"/>
</dbReference>
<dbReference type="SUPFAM" id="SSF48726">
    <property type="entry name" value="Immunoglobulin"/>
    <property type="match status" value="1"/>
</dbReference>
<keyword evidence="1 2" id="KW-1015">Disulfide bond</keyword>
<dbReference type="PROSITE" id="PS50279">
    <property type="entry name" value="BPTI_KUNITZ_2"/>
    <property type="match status" value="3"/>
</dbReference>
<dbReference type="InterPro" id="IPR036055">
    <property type="entry name" value="LDL_receptor-like_sf"/>
</dbReference>
<dbReference type="InterPro" id="IPR003599">
    <property type="entry name" value="Ig_sub"/>
</dbReference>
<dbReference type="Proteomes" id="UP000243686">
    <property type="component" value="Unassembled WGS sequence"/>
</dbReference>
<dbReference type="PANTHER" id="PTHR10083">
    <property type="entry name" value="KUNITZ-TYPE PROTEASE INHIBITOR-RELATED"/>
    <property type="match status" value="1"/>
</dbReference>
<dbReference type="PROSITE" id="PS50835">
    <property type="entry name" value="IG_LIKE"/>
    <property type="match status" value="1"/>
</dbReference>
<protein>
    <submittedName>
        <fullName evidence="5">Kunitz/Bovine pancreatic trypsin inhibitor domain protein</fullName>
    </submittedName>
</protein>
<dbReference type="InterPro" id="IPR007110">
    <property type="entry name" value="Ig-like_dom"/>
</dbReference>
<dbReference type="PANTHER" id="PTHR10083:SF374">
    <property type="entry name" value="BPTI_KUNITZ INHIBITOR DOMAIN-CONTAINING PROTEIN"/>
    <property type="match status" value="1"/>
</dbReference>
<dbReference type="EMBL" id="KV894500">
    <property type="protein sequence ID" value="OON18134.1"/>
    <property type="molecule type" value="Genomic_DNA"/>
</dbReference>
<evidence type="ECO:0000256" key="1">
    <source>
        <dbReference type="ARBA" id="ARBA00023157"/>
    </source>
</evidence>
<feature type="domain" description="BPTI/Kunitz inhibitor" evidence="3">
    <location>
        <begin position="221"/>
        <end position="269"/>
    </location>
</feature>
<dbReference type="Gene3D" id="4.10.400.10">
    <property type="entry name" value="Low-density Lipoprotein Receptor"/>
    <property type="match status" value="1"/>
</dbReference>
<dbReference type="Pfam" id="PF00014">
    <property type="entry name" value="Kunitz_BPTI"/>
    <property type="match status" value="3"/>
</dbReference>
<dbReference type="GO" id="GO:0005615">
    <property type="term" value="C:extracellular space"/>
    <property type="evidence" value="ECO:0007669"/>
    <property type="project" value="TreeGrafter"/>
</dbReference>
<dbReference type="Pfam" id="PF13927">
    <property type="entry name" value="Ig_3"/>
    <property type="match status" value="1"/>
</dbReference>
<dbReference type="InterPro" id="IPR002172">
    <property type="entry name" value="LDrepeatLR_classA_rpt"/>
</dbReference>
<name>A0A1S8WUM1_OPIVI</name>
<dbReference type="SUPFAM" id="SSF57424">
    <property type="entry name" value="LDL receptor-like module"/>
    <property type="match status" value="1"/>
</dbReference>
<proteinExistence type="predicted"/>
<dbReference type="Gene3D" id="2.60.40.10">
    <property type="entry name" value="Immunoglobulins"/>
    <property type="match status" value="1"/>
</dbReference>
<comment type="caution">
    <text evidence="2">Lacks conserved residue(s) required for the propagation of feature annotation.</text>
</comment>
<dbReference type="InterPro" id="IPR036880">
    <property type="entry name" value="Kunitz_BPTI_sf"/>
</dbReference>
<evidence type="ECO:0000313" key="5">
    <source>
        <dbReference type="EMBL" id="OON18134.1"/>
    </source>
</evidence>
<dbReference type="Gene3D" id="4.10.410.10">
    <property type="entry name" value="Pancreatic trypsin inhibitor Kunitz domain"/>
    <property type="match status" value="3"/>
</dbReference>
<dbReference type="SMART" id="SM00409">
    <property type="entry name" value="IG"/>
    <property type="match status" value="1"/>
</dbReference>
<feature type="non-terminal residue" evidence="5">
    <location>
        <position position="348"/>
    </location>
</feature>
<evidence type="ECO:0000313" key="6">
    <source>
        <dbReference type="Proteomes" id="UP000243686"/>
    </source>
</evidence>
<dbReference type="InterPro" id="IPR013783">
    <property type="entry name" value="Ig-like_fold"/>
</dbReference>
<evidence type="ECO:0000259" key="3">
    <source>
        <dbReference type="PROSITE" id="PS50279"/>
    </source>
</evidence>
<dbReference type="CDD" id="cd00109">
    <property type="entry name" value="Kunitz-type"/>
    <property type="match status" value="1"/>
</dbReference>
<gene>
    <name evidence="5" type="ORF">X801_06018</name>
</gene>
<evidence type="ECO:0000256" key="2">
    <source>
        <dbReference type="PROSITE-ProRule" id="PRU00124"/>
    </source>
</evidence>
<dbReference type="SUPFAM" id="SSF57362">
    <property type="entry name" value="BPTI-like"/>
    <property type="match status" value="3"/>
</dbReference>
<dbReference type="SMART" id="SM00131">
    <property type="entry name" value="KU"/>
    <property type="match status" value="3"/>
</dbReference>
<dbReference type="InterPro" id="IPR002223">
    <property type="entry name" value="Kunitz_BPTI"/>
</dbReference>
<feature type="disulfide bond" evidence="2">
    <location>
        <begin position="29"/>
        <end position="44"/>
    </location>
</feature>
<dbReference type="GO" id="GO:0004867">
    <property type="term" value="F:serine-type endopeptidase inhibitor activity"/>
    <property type="evidence" value="ECO:0007669"/>
    <property type="project" value="InterPro"/>
</dbReference>